<dbReference type="SUPFAM" id="SSF55920">
    <property type="entry name" value="Creatinase/aminopeptidase"/>
    <property type="match status" value="1"/>
</dbReference>
<gene>
    <name evidence="3" type="ORF">ACFSUO_01700</name>
</gene>
<dbReference type="InterPro" id="IPR000994">
    <property type="entry name" value="Pept_M24"/>
</dbReference>
<keyword evidence="4" id="KW-1185">Reference proteome</keyword>
<evidence type="ECO:0000259" key="1">
    <source>
        <dbReference type="Pfam" id="PF00557"/>
    </source>
</evidence>
<proteinExistence type="predicted"/>
<dbReference type="EMBL" id="JBHUNA010000003">
    <property type="protein sequence ID" value="MFD2759701.1"/>
    <property type="molecule type" value="Genomic_DNA"/>
</dbReference>
<accession>A0ABW5V1N6</accession>
<dbReference type="InterPro" id="IPR029149">
    <property type="entry name" value="Creatin/AminoP/Spt16_N"/>
</dbReference>
<dbReference type="InterPro" id="IPR050659">
    <property type="entry name" value="Peptidase_M24B"/>
</dbReference>
<comment type="caution">
    <text evidence="3">The sequence shown here is derived from an EMBL/GenBank/DDBJ whole genome shotgun (WGS) entry which is preliminary data.</text>
</comment>
<dbReference type="CDD" id="cd01066">
    <property type="entry name" value="APP_MetAP"/>
    <property type="match status" value="1"/>
</dbReference>
<dbReference type="Pfam" id="PF00557">
    <property type="entry name" value="Peptidase_M24"/>
    <property type="match status" value="1"/>
</dbReference>
<dbReference type="Gene3D" id="3.90.230.10">
    <property type="entry name" value="Creatinase/methionine aminopeptidase superfamily"/>
    <property type="match status" value="1"/>
</dbReference>
<dbReference type="PANTHER" id="PTHR46112:SF2">
    <property type="entry name" value="XAA-PRO AMINOPEPTIDASE P-RELATED"/>
    <property type="match status" value="1"/>
</dbReference>
<dbReference type="SUPFAM" id="SSF53092">
    <property type="entry name" value="Creatinase/prolidase N-terminal domain"/>
    <property type="match status" value="1"/>
</dbReference>
<evidence type="ECO:0000313" key="4">
    <source>
        <dbReference type="Proteomes" id="UP001597502"/>
    </source>
</evidence>
<feature type="domain" description="Peptidase M24" evidence="1">
    <location>
        <begin position="163"/>
        <end position="371"/>
    </location>
</feature>
<dbReference type="Proteomes" id="UP001597502">
    <property type="component" value="Unassembled WGS sequence"/>
</dbReference>
<feature type="domain" description="Creatinase N-terminal" evidence="2">
    <location>
        <begin position="11"/>
        <end position="156"/>
    </location>
</feature>
<dbReference type="InterPro" id="IPR000587">
    <property type="entry name" value="Creatinase_N"/>
</dbReference>
<dbReference type="Gene3D" id="3.40.350.10">
    <property type="entry name" value="Creatinase/prolidase N-terminal domain"/>
    <property type="match status" value="1"/>
</dbReference>
<dbReference type="RefSeq" id="WP_382390434.1">
    <property type="nucleotide sequence ID" value="NZ_JBHUNA010000003.1"/>
</dbReference>
<dbReference type="PANTHER" id="PTHR46112">
    <property type="entry name" value="AMINOPEPTIDASE"/>
    <property type="match status" value="1"/>
</dbReference>
<dbReference type="InterPro" id="IPR036005">
    <property type="entry name" value="Creatinase/aminopeptidase-like"/>
</dbReference>
<name>A0ABW5V1N6_9BACI</name>
<reference evidence="4" key="1">
    <citation type="journal article" date="2019" name="Int. J. Syst. Evol. Microbiol.">
        <title>The Global Catalogue of Microorganisms (GCM) 10K type strain sequencing project: providing services to taxonomists for standard genome sequencing and annotation.</title>
        <authorList>
            <consortium name="The Broad Institute Genomics Platform"/>
            <consortium name="The Broad Institute Genome Sequencing Center for Infectious Disease"/>
            <person name="Wu L."/>
            <person name="Ma J."/>
        </authorList>
    </citation>
    <scope>NUCLEOTIDE SEQUENCE [LARGE SCALE GENOMIC DNA]</scope>
    <source>
        <strain evidence="4">TISTR 1535</strain>
    </source>
</reference>
<evidence type="ECO:0000259" key="2">
    <source>
        <dbReference type="Pfam" id="PF01321"/>
    </source>
</evidence>
<organism evidence="3 4">
    <name type="scientific">Lentibacillus juripiscarius</name>
    <dbReference type="NCBI Taxonomy" id="257446"/>
    <lineage>
        <taxon>Bacteria</taxon>
        <taxon>Bacillati</taxon>
        <taxon>Bacillota</taxon>
        <taxon>Bacilli</taxon>
        <taxon>Bacillales</taxon>
        <taxon>Bacillaceae</taxon>
        <taxon>Lentibacillus</taxon>
    </lineage>
</organism>
<protein>
    <submittedName>
        <fullName evidence="3">M24 family metallopeptidase</fullName>
    </submittedName>
</protein>
<evidence type="ECO:0000313" key="3">
    <source>
        <dbReference type="EMBL" id="MFD2759701.1"/>
    </source>
</evidence>
<sequence>MLFSHNEYTNRLQRTKERMEEAGVDVLLLTNPSNINYLSGYDGWTFYVDQMLLVFSDEKQPVWVGRLMDAKAAKLTTWLDDDNIIPYGDKYIHSSVRHPMEFVGDVLTQFGYGTKRIGLEMESYYFSALCYEKLRNRLPDATFLDASLLVNWVRLIKSDLEIEYMKTAGKIVEKGMTSAIDAIQSGARQCDAAGSIYQSLISGTKEFGGDYPAIVPLIPTGEGTSTPHLTWTDRSFKHGEMTIIEIAGCYNRYHSPLARTVSLGKPDPRMEYVSNVVVEGINAALDIVKPGIYVEEIEAAWRNVISRHGIEKESRIGYAMGLSYPPDWGEHTVSIREGDKTVLQPNMTFHMIPGIWLDDSGVELSESFRVTNEGCEVLADFPRELVVKEDGYIDPWNQYA</sequence>
<dbReference type="Pfam" id="PF01321">
    <property type="entry name" value="Creatinase_N"/>
    <property type="match status" value="1"/>
</dbReference>